<name>E9EGM9_METAQ</name>
<sequence length="141" mass="16122">MADVEPTVVSHAVRHGREYVEYSDGSQWTRKVDRKTGKPRSEWTAIEAPVAQETEPATLYLCVVVQHQAENEPKHWSLFSYRPDDTGTARGQVWQVKGDAEHMRHQHASDTDILNSASFAWPESTKLHGRRRHRVPQIGLL</sequence>
<dbReference type="AlphaFoldDB" id="E9EGM9"/>
<dbReference type="OrthoDB" id="4342612at2759"/>
<dbReference type="GeneID" id="19253338"/>
<evidence type="ECO:0000313" key="1">
    <source>
        <dbReference type="EMBL" id="EFY84917.1"/>
    </source>
</evidence>
<dbReference type="InterPro" id="IPR046670">
    <property type="entry name" value="DUF6540"/>
</dbReference>
<protein>
    <submittedName>
        <fullName evidence="1">Uncharacterized protein</fullName>
    </submittedName>
</protein>
<evidence type="ECO:0000313" key="2">
    <source>
        <dbReference type="Proteomes" id="UP000002499"/>
    </source>
</evidence>
<dbReference type="KEGG" id="maw:19253338"/>
<dbReference type="Proteomes" id="UP000002499">
    <property type="component" value="Unassembled WGS sequence"/>
</dbReference>
<proteinExistence type="predicted"/>
<dbReference type="Pfam" id="PF20174">
    <property type="entry name" value="DUF6540"/>
    <property type="match status" value="1"/>
</dbReference>
<dbReference type="EMBL" id="GL698598">
    <property type="protein sequence ID" value="EFY84917.1"/>
    <property type="molecule type" value="Genomic_DNA"/>
</dbReference>
<organism evidence="2">
    <name type="scientific">Metarhizium acridum (strain CQMa 102)</name>
    <dbReference type="NCBI Taxonomy" id="655827"/>
    <lineage>
        <taxon>Eukaryota</taxon>
        <taxon>Fungi</taxon>
        <taxon>Dikarya</taxon>
        <taxon>Ascomycota</taxon>
        <taxon>Pezizomycotina</taxon>
        <taxon>Sordariomycetes</taxon>
        <taxon>Hypocreomycetidae</taxon>
        <taxon>Hypocreales</taxon>
        <taxon>Clavicipitaceae</taxon>
        <taxon>Metarhizium</taxon>
    </lineage>
</organism>
<dbReference type="InParanoid" id="E9EGM9"/>
<reference evidence="1 2" key="1">
    <citation type="journal article" date="2011" name="PLoS Genet.">
        <title>Genome sequencing and comparative transcriptomics of the model entomopathogenic fungi Metarhizium anisopliae and M. acridum.</title>
        <authorList>
            <person name="Gao Q."/>
            <person name="Jin K."/>
            <person name="Ying S.H."/>
            <person name="Zhang Y."/>
            <person name="Xiao G."/>
            <person name="Shang Y."/>
            <person name="Duan Z."/>
            <person name="Hu X."/>
            <person name="Xie X.Q."/>
            <person name="Zhou G."/>
            <person name="Peng G."/>
            <person name="Luo Z."/>
            <person name="Huang W."/>
            <person name="Wang B."/>
            <person name="Fang W."/>
            <person name="Wang S."/>
            <person name="Zhong Y."/>
            <person name="Ma L.J."/>
            <person name="St Leger R.J."/>
            <person name="Zhao G.P."/>
            <person name="Pei Y."/>
            <person name="Feng M.G."/>
            <person name="Xia Y."/>
            <person name="Wang C."/>
        </authorList>
    </citation>
    <scope>NUCLEOTIDE SEQUENCE [LARGE SCALE GENOMIC DNA]</scope>
    <source>
        <strain evidence="1 2">CQMa 102</strain>
    </source>
</reference>
<gene>
    <name evidence="1" type="ORF">MAC_09027</name>
</gene>
<dbReference type="eggNOG" id="ENOG502STI1">
    <property type="taxonomic scope" value="Eukaryota"/>
</dbReference>
<dbReference type="HOGENOM" id="CLU_1825740_0_0_1"/>
<keyword evidence="2" id="KW-1185">Reference proteome</keyword>
<accession>E9EGM9</accession>